<reference evidence="1" key="1">
    <citation type="journal article" date="2015" name="Front. Microbiol.">
        <title>Combining genomic sequencing methods to explore viral diversity and reveal potential virus-host interactions.</title>
        <authorList>
            <person name="Chow C.E."/>
            <person name="Winget D.M."/>
            <person name="White R.A.III."/>
            <person name="Hallam S.J."/>
            <person name="Suttle C.A."/>
        </authorList>
    </citation>
    <scope>NUCLEOTIDE SEQUENCE</scope>
    <source>
        <strain evidence="1">Oxic1_9</strain>
    </source>
</reference>
<sequence length="55" mass="6519">MFVTFFAVTTNKRFDFRLYPTFFFHSDKFTTSVTFIQQFLIISATSCSQIGYIKK</sequence>
<reference evidence="1" key="2">
    <citation type="submission" date="2015-03" db="EMBL/GenBank/DDBJ databases">
        <authorList>
            <person name="Chow C.-E.T."/>
            <person name="Winget D.M."/>
            <person name="White R.A.III."/>
            <person name="Hallam S.J."/>
            <person name="Suttle C.A."/>
        </authorList>
    </citation>
    <scope>NUCLEOTIDE SEQUENCE</scope>
    <source>
        <strain evidence="1">Oxic1_9</strain>
    </source>
</reference>
<protein>
    <submittedName>
        <fullName evidence="1">Uncharacterized protein</fullName>
    </submittedName>
</protein>
<name>A0A0F7L9F9_9VIRU</name>
<proteinExistence type="predicted"/>
<dbReference type="EMBL" id="KR029604">
    <property type="protein sequence ID" value="AKH48515.1"/>
    <property type="molecule type" value="Genomic_DNA"/>
</dbReference>
<evidence type="ECO:0000313" key="1">
    <source>
        <dbReference type="EMBL" id="AKH48515.1"/>
    </source>
</evidence>
<accession>A0A0F7L9F9</accession>
<organism evidence="1">
    <name type="scientific">uncultured marine virus</name>
    <dbReference type="NCBI Taxonomy" id="186617"/>
    <lineage>
        <taxon>Viruses</taxon>
        <taxon>environmental samples</taxon>
    </lineage>
</organism>